<dbReference type="Gramene" id="Mp6g18360.1">
    <property type="protein sequence ID" value="Mp6g18360.1.cds"/>
    <property type="gene ID" value="Mp6g18360"/>
</dbReference>
<dbReference type="Pfam" id="PF24763">
    <property type="entry name" value="CGL160_C"/>
    <property type="match status" value="1"/>
</dbReference>
<evidence type="ECO:0000256" key="2">
    <source>
        <dbReference type="ARBA" id="ARBA00022692"/>
    </source>
</evidence>
<dbReference type="GO" id="GO:0016020">
    <property type="term" value="C:membrane"/>
    <property type="evidence" value="ECO:0007669"/>
    <property type="project" value="UniProtKB-SubCell"/>
</dbReference>
<evidence type="ECO:0000259" key="6">
    <source>
        <dbReference type="Pfam" id="PF24763"/>
    </source>
</evidence>
<sequence length="384" mass="41863">MEACVASVVSGPCTLGGVRRSNGLLPLRNSRNLVARAVATPATESSEDRGGAQVSNEFPQTSGQESLRLEPAKKLKKKSSQWSTGNAPGEYGGPPLETGLRKMWGGDNSDPLQSDGEYIWKKKWQPYVETPPAEMVPPAAVKDKEPDSGFLSLNRAIALDSMDVDLSKELMRPSKATLERQVQEARNVEAAAEQQRLQKEKVKWRFAPSKREEIRWTSARKATTGGMEKMARELGRKQIDPKVAAEAERIRYLKLKRDLQITTLVIGGLSAVGTYFAYSPQIAASYGAGLVGALVYVRMLGSSVDSIGAQDAGSAARGALGQPRLLVPVVLVMVYNRWNALAVPELDVMSLQLIPMLVGFFTYKAATLVETFKELLPNQAEESL</sequence>
<protein>
    <recommendedName>
        <fullName evidence="6">CGL160/ATPI domain-containing protein</fullName>
    </recommendedName>
</protein>
<evidence type="ECO:0000256" key="1">
    <source>
        <dbReference type="ARBA" id="ARBA00004141"/>
    </source>
</evidence>
<feature type="region of interest" description="Disordered" evidence="5">
    <location>
        <begin position="39"/>
        <end position="95"/>
    </location>
</feature>
<reference evidence="8" key="1">
    <citation type="journal article" date="2017" name="Cell">
        <title>Insights into land plant evolution garnered from the Marchantia polymorpha genome.</title>
        <authorList>
            <person name="Bowman J.L."/>
            <person name="Kohchi T."/>
            <person name="Yamato K.T."/>
            <person name="Jenkins J."/>
            <person name="Shu S."/>
            <person name="Ishizaki K."/>
            <person name="Yamaoka S."/>
            <person name="Nishihama R."/>
            <person name="Nakamura Y."/>
            <person name="Berger F."/>
            <person name="Adam C."/>
            <person name="Aki S.S."/>
            <person name="Althoff F."/>
            <person name="Araki T."/>
            <person name="Arteaga-Vazquez M.A."/>
            <person name="Balasubrmanian S."/>
            <person name="Barry K."/>
            <person name="Bauer D."/>
            <person name="Boehm C.R."/>
            <person name="Briginshaw L."/>
            <person name="Caballero-Perez J."/>
            <person name="Catarino B."/>
            <person name="Chen F."/>
            <person name="Chiyoda S."/>
            <person name="Chovatia M."/>
            <person name="Davies K.M."/>
            <person name="Delmans M."/>
            <person name="Demura T."/>
            <person name="Dierschke T."/>
            <person name="Dolan L."/>
            <person name="Dorantes-Acosta A.E."/>
            <person name="Eklund D.M."/>
            <person name="Florent S.N."/>
            <person name="Flores-Sandoval E."/>
            <person name="Fujiyama A."/>
            <person name="Fukuzawa H."/>
            <person name="Galik B."/>
            <person name="Grimanelli D."/>
            <person name="Grimwood J."/>
            <person name="Grossniklaus U."/>
            <person name="Hamada T."/>
            <person name="Haseloff J."/>
            <person name="Hetherington A.J."/>
            <person name="Higo A."/>
            <person name="Hirakawa Y."/>
            <person name="Hundley H.N."/>
            <person name="Ikeda Y."/>
            <person name="Inoue K."/>
            <person name="Inoue S.I."/>
            <person name="Ishida S."/>
            <person name="Jia Q."/>
            <person name="Kakita M."/>
            <person name="Kanazawa T."/>
            <person name="Kawai Y."/>
            <person name="Kawashima T."/>
            <person name="Kennedy M."/>
            <person name="Kinose K."/>
            <person name="Kinoshita T."/>
            <person name="Kohara Y."/>
            <person name="Koide E."/>
            <person name="Komatsu K."/>
            <person name="Kopischke S."/>
            <person name="Kubo M."/>
            <person name="Kyozuka J."/>
            <person name="Lagercrantz U."/>
            <person name="Lin S.S."/>
            <person name="Lindquist E."/>
            <person name="Lipzen A.M."/>
            <person name="Lu C.W."/>
            <person name="De Luna E."/>
            <person name="Martienssen R.A."/>
            <person name="Minamino N."/>
            <person name="Mizutani M."/>
            <person name="Mizutani M."/>
            <person name="Mochizuki N."/>
            <person name="Monte I."/>
            <person name="Mosher R."/>
            <person name="Nagasaki H."/>
            <person name="Nakagami H."/>
            <person name="Naramoto S."/>
            <person name="Nishitani K."/>
            <person name="Ohtani M."/>
            <person name="Okamoto T."/>
            <person name="Okumura M."/>
            <person name="Phillips J."/>
            <person name="Pollak B."/>
            <person name="Reinders A."/>
            <person name="Rovekamp M."/>
            <person name="Sano R."/>
            <person name="Sawa S."/>
            <person name="Schmid M.W."/>
            <person name="Shirakawa M."/>
            <person name="Solano R."/>
            <person name="Spunde A."/>
            <person name="Suetsugu N."/>
            <person name="Sugano S."/>
            <person name="Sugiyama A."/>
            <person name="Sun R."/>
            <person name="Suzuki Y."/>
            <person name="Takenaka M."/>
            <person name="Takezawa D."/>
            <person name="Tomogane H."/>
            <person name="Tsuzuki M."/>
            <person name="Ueda T."/>
            <person name="Umeda M."/>
            <person name="Ward J.M."/>
            <person name="Watanabe Y."/>
            <person name="Yazaki K."/>
            <person name="Yokoyama R."/>
            <person name="Yoshitake Y."/>
            <person name="Yotsui I."/>
            <person name="Zachgo S."/>
            <person name="Schmutz J."/>
        </authorList>
    </citation>
    <scope>NUCLEOTIDE SEQUENCE [LARGE SCALE GENOMIC DNA]</scope>
    <source>
        <strain evidence="8">Tak-1</strain>
    </source>
</reference>
<keyword evidence="3" id="KW-1133">Transmembrane helix</keyword>
<dbReference type="AlphaFoldDB" id="A0A2R6X3K6"/>
<dbReference type="PANTHER" id="PTHR34118">
    <property type="entry name" value="NF-KAPPA-B INHIBITOR-LIKE PROTEIN-RELATED"/>
    <property type="match status" value="1"/>
</dbReference>
<evidence type="ECO:0000256" key="3">
    <source>
        <dbReference type="ARBA" id="ARBA00022989"/>
    </source>
</evidence>
<dbReference type="Proteomes" id="UP000244005">
    <property type="component" value="Unassembled WGS sequence"/>
</dbReference>
<dbReference type="OMA" id="YWGGDDE"/>
<accession>A0A2R6X3K6</accession>
<evidence type="ECO:0000256" key="4">
    <source>
        <dbReference type="ARBA" id="ARBA00023136"/>
    </source>
</evidence>
<feature type="compositionally biased region" description="Polar residues" evidence="5">
    <location>
        <begin position="53"/>
        <end position="65"/>
    </location>
</feature>
<gene>
    <name evidence="7" type="ORF">MARPO_0038s0046</name>
</gene>
<organism evidence="7 8">
    <name type="scientific">Marchantia polymorpha</name>
    <name type="common">Common liverwort</name>
    <name type="synonym">Marchantia aquatica</name>
    <dbReference type="NCBI Taxonomy" id="3197"/>
    <lineage>
        <taxon>Eukaryota</taxon>
        <taxon>Viridiplantae</taxon>
        <taxon>Streptophyta</taxon>
        <taxon>Embryophyta</taxon>
        <taxon>Marchantiophyta</taxon>
        <taxon>Marchantiopsida</taxon>
        <taxon>Marchantiidae</taxon>
        <taxon>Marchantiales</taxon>
        <taxon>Marchantiaceae</taxon>
        <taxon>Marchantia</taxon>
    </lineage>
</organism>
<comment type="subcellular location">
    <subcellularLocation>
        <location evidence="1">Membrane</location>
        <topology evidence="1">Multi-pass membrane protein</topology>
    </subcellularLocation>
</comment>
<evidence type="ECO:0000313" key="8">
    <source>
        <dbReference type="Proteomes" id="UP000244005"/>
    </source>
</evidence>
<dbReference type="OrthoDB" id="3700at2759"/>
<evidence type="ECO:0000313" key="7">
    <source>
        <dbReference type="EMBL" id="PTQ40693.1"/>
    </source>
</evidence>
<dbReference type="EMBL" id="KZ772710">
    <property type="protein sequence ID" value="PTQ40693.1"/>
    <property type="molecule type" value="Genomic_DNA"/>
</dbReference>
<name>A0A2R6X3K6_MARPO</name>
<feature type="domain" description="CGL160/ATPI" evidence="6">
    <location>
        <begin position="240"/>
        <end position="373"/>
    </location>
</feature>
<dbReference type="PANTHER" id="PTHR34118:SF6">
    <property type="entry name" value="PROTEIN CONSERVED ONLY IN THE GREEN LINEAGE 160, CHLOROPLASTIC"/>
    <property type="match status" value="1"/>
</dbReference>
<dbReference type="InterPro" id="IPR056309">
    <property type="entry name" value="CGL160/ATPI_dom"/>
</dbReference>
<proteinExistence type="predicted"/>
<keyword evidence="2" id="KW-0812">Transmembrane</keyword>
<keyword evidence="8" id="KW-1185">Reference proteome</keyword>
<keyword evidence="4" id="KW-0472">Membrane</keyword>
<evidence type="ECO:0000256" key="5">
    <source>
        <dbReference type="SAM" id="MobiDB-lite"/>
    </source>
</evidence>